<keyword evidence="1" id="KW-0472">Membrane</keyword>
<accession>A0A9D1LXN0</accession>
<dbReference type="EMBL" id="DVNG01000044">
    <property type="protein sequence ID" value="HIU50035.1"/>
    <property type="molecule type" value="Genomic_DNA"/>
</dbReference>
<sequence>MKILSKISALAVSLTLMCSCMIFTSAESRWAELGIDASNTDNRVFDLADIYTDSEEKELNQQIEKVKSLTGWDIGIVTNTLGVEQWDMQAITDDIYDYCGFGKAEDNYSGALLVVDMNSRQFCISTCGNAIQGVNDDYMDKIYDNIEDCLRDSDNIGGAYEYVNGLADSFINSSLPKNTDEKGFVIDGEGNRWIVDGHGFDKNGNVKYESFWHKWLAGLKVTWLPTLIVLVVVIAIFLITVRQKYKKFGQGNSTAPEAVERIS</sequence>
<dbReference type="PROSITE" id="PS51257">
    <property type="entry name" value="PROKAR_LIPOPROTEIN"/>
    <property type="match status" value="1"/>
</dbReference>
<evidence type="ECO:0000256" key="2">
    <source>
        <dbReference type="SAM" id="SignalP"/>
    </source>
</evidence>
<organism evidence="4 5">
    <name type="scientific">Candidatus Limousia pullorum</name>
    <dbReference type="NCBI Taxonomy" id="2840860"/>
    <lineage>
        <taxon>Bacteria</taxon>
        <taxon>Bacillati</taxon>
        <taxon>Bacillota</taxon>
        <taxon>Clostridia</taxon>
        <taxon>Eubacteriales</taxon>
        <taxon>Oscillospiraceae</taxon>
        <taxon>Oscillospiraceae incertae sedis</taxon>
        <taxon>Candidatus Limousia</taxon>
    </lineage>
</organism>
<keyword evidence="2" id="KW-0732">Signal</keyword>
<reference evidence="4" key="1">
    <citation type="submission" date="2020-10" db="EMBL/GenBank/DDBJ databases">
        <authorList>
            <person name="Gilroy R."/>
        </authorList>
    </citation>
    <scope>NUCLEOTIDE SEQUENCE</scope>
    <source>
        <strain evidence="4">ChiGjej1B1-1684</strain>
    </source>
</reference>
<evidence type="ECO:0000313" key="5">
    <source>
        <dbReference type="Proteomes" id="UP000824118"/>
    </source>
</evidence>
<evidence type="ECO:0000256" key="1">
    <source>
        <dbReference type="SAM" id="Phobius"/>
    </source>
</evidence>
<feature type="domain" description="TPM" evidence="3">
    <location>
        <begin position="44"/>
        <end position="168"/>
    </location>
</feature>
<dbReference type="Gene3D" id="3.10.310.50">
    <property type="match status" value="1"/>
</dbReference>
<dbReference type="AlphaFoldDB" id="A0A9D1LXN0"/>
<feature type="chain" id="PRO_5039659905" evidence="2">
    <location>
        <begin position="26"/>
        <end position="263"/>
    </location>
</feature>
<gene>
    <name evidence="4" type="ORF">IAD22_03375</name>
</gene>
<evidence type="ECO:0000313" key="4">
    <source>
        <dbReference type="EMBL" id="HIU50035.1"/>
    </source>
</evidence>
<feature type="non-terminal residue" evidence="4">
    <location>
        <position position="263"/>
    </location>
</feature>
<feature type="signal peptide" evidence="2">
    <location>
        <begin position="1"/>
        <end position="25"/>
    </location>
</feature>
<keyword evidence="1" id="KW-1133">Transmembrane helix</keyword>
<protein>
    <submittedName>
        <fullName evidence="4">TPM domain-containing protein</fullName>
    </submittedName>
</protein>
<keyword evidence="1" id="KW-0812">Transmembrane</keyword>
<dbReference type="Proteomes" id="UP000824118">
    <property type="component" value="Unassembled WGS sequence"/>
</dbReference>
<comment type="caution">
    <text evidence="4">The sequence shown here is derived from an EMBL/GenBank/DDBJ whole genome shotgun (WGS) entry which is preliminary data.</text>
</comment>
<reference evidence="4" key="2">
    <citation type="journal article" date="2021" name="PeerJ">
        <title>Extensive microbial diversity within the chicken gut microbiome revealed by metagenomics and culture.</title>
        <authorList>
            <person name="Gilroy R."/>
            <person name="Ravi A."/>
            <person name="Getino M."/>
            <person name="Pursley I."/>
            <person name="Horton D.L."/>
            <person name="Alikhan N.F."/>
            <person name="Baker D."/>
            <person name="Gharbi K."/>
            <person name="Hall N."/>
            <person name="Watson M."/>
            <person name="Adriaenssens E.M."/>
            <person name="Foster-Nyarko E."/>
            <person name="Jarju S."/>
            <person name="Secka A."/>
            <person name="Antonio M."/>
            <person name="Oren A."/>
            <person name="Chaudhuri R.R."/>
            <person name="La Ragione R."/>
            <person name="Hildebrand F."/>
            <person name="Pallen M.J."/>
        </authorList>
    </citation>
    <scope>NUCLEOTIDE SEQUENCE</scope>
    <source>
        <strain evidence="4">ChiGjej1B1-1684</strain>
    </source>
</reference>
<name>A0A9D1LXN0_9FIRM</name>
<dbReference type="Pfam" id="PF04536">
    <property type="entry name" value="TPM_phosphatase"/>
    <property type="match status" value="1"/>
</dbReference>
<proteinExistence type="predicted"/>
<feature type="transmembrane region" description="Helical" evidence="1">
    <location>
        <begin position="223"/>
        <end position="241"/>
    </location>
</feature>
<dbReference type="InterPro" id="IPR007621">
    <property type="entry name" value="TPM_dom"/>
</dbReference>
<evidence type="ECO:0000259" key="3">
    <source>
        <dbReference type="Pfam" id="PF04536"/>
    </source>
</evidence>